<feature type="modified residue" description="4-aspartylphosphate" evidence="6">
    <location>
        <position position="57"/>
    </location>
</feature>
<comment type="caution">
    <text evidence="9">The sequence shown here is derived from an EMBL/GenBank/DDBJ whole genome shotgun (WGS) entry which is preliminary data.</text>
</comment>
<dbReference type="InterPro" id="IPR011006">
    <property type="entry name" value="CheY-like_superfamily"/>
</dbReference>
<dbReference type="InterPro" id="IPR018062">
    <property type="entry name" value="HTH_AraC-typ_CS"/>
</dbReference>
<dbReference type="OrthoDB" id="8874570at2"/>
<dbReference type="InterPro" id="IPR020449">
    <property type="entry name" value="Tscrpt_reg_AraC-type_HTH"/>
</dbReference>
<keyword evidence="2" id="KW-0902">Two-component regulatory system</keyword>
<name>A0A502CGW8_9GAMM</name>
<dbReference type="PROSITE" id="PS50110">
    <property type="entry name" value="RESPONSE_REGULATORY"/>
    <property type="match status" value="1"/>
</dbReference>
<dbReference type="PROSITE" id="PS00041">
    <property type="entry name" value="HTH_ARAC_FAMILY_1"/>
    <property type="match status" value="1"/>
</dbReference>
<dbReference type="SUPFAM" id="SSF52172">
    <property type="entry name" value="CheY-like"/>
    <property type="match status" value="1"/>
</dbReference>
<dbReference type="Proteomes" id="UP000319486">
    <property type="component" value="Unassembled WGS sequence"/>
</dbReference>
<protein>
    <submittedName>
        <fullName evidence="9">DNA-binding response regulator</fullName>
    </submittedName>
</protein>
<dbReference type="Pfam" id="PF12833">
    <property type="entry name" value="HTH_18"/>
    <property type="match status" value="1"/>
</dbReference>
<evidence type="ECO:0000256" key="1">
    <source>
        <dbReference type="ARBA" id="ARBA00022553"/>
    </source>
</evidence>
<dbReference type="SMART" id="SM00342">
    <property type="entry name" value="HTH_ARAC"/>
    <property type="match status" value="1"/>
</dbReference>
<dbReference type="EMBL" id="RCZO01000001">
    <property type="protein sequence ID" value="TPG11844.1"/>
    <property type="molecule type" value="Genomic_DNA"/>
</dbReference>
<dbReference type="GO" id="GO:0005829">
    <property type="term" value="C:cytosol"/>
    <property type="evidence" value="ECO:0007669"/>
    <property type="project" value="TreeGrafter"/>
</dbReference>
<dbReference type="Gene3D" id="1.10.10.60">
    <property type="entry name" value="Homeodomain-like"/>
    <property type="match status" value="1"/>
</dbReference>
<dbReference type="PROSITE" id="PS01124">
    <property type="entry name" value="HTH_ARAC_FAMILY_2"/>
    <property type="match status" value="1"/>
</dbReference>
<dbReference type="InterPro" id="IPR009057">
    <property type="entry name" value="Homeodomain-like_sf"/>
</dbReference>
<evidence type="ECO:0000256" key="5">
    <source>
        <dbReference type="ARBA" id="ARBA00023163"/>
    </source>
</evidence>
<keyword evidence="10" id="KW-1185">Reference proteome</keyword>
<evidence type="ECO:0000313" key="10">
    <source>
        <dbReference type="Proteomes" id="UP000319486"/>
    </source>
</evidence>
<dbReference type="GO" id="GO:0032993">
    <property type="term" value="C:protein-DNA complex"/>
    <property type="evidence" value="ECO:0007669"/>
    <property type="project" value="TreeGrafter"/>
</dbReference>
<dbReference type="AlphaFoldDB" id="A0A502CGW8"/>
<feature type="domain" description="HTH araC/xylS-type" evidence="7">
    <location>
        <begin position="149"/>
        <end position="247"/>
    </location>
</feature>
<dbReference type="PANTHER" id="PTHR48111:SF1">
    <property type="entry name" value="TWO-COMPONENT RESPONSE REGULATOR ORR33"/>
    <property type="match status" value="1"/>
</dbReference>
<dbReference type="InterPro" id="IPR001789">
    <property type="entry name" value="Sig_transdc_resp-reg_receiver"/>
</dbReference>
<dbReference type="SMART" id="SM00448">
    <property type="entry name" value="REC"/>
    <property type="match status" value="1"/>
</dbReference>
<evidence type="ECO:0000256" key="2">
    <source>
        <dbReference type="ARBA" id="ARBA00023012"/>
    </source>
</evidence>
<evidence type="ECO:0000259" key="8">
    <source>
        <dbReference type="PROSITE" id="PS50110"/>
    </source>
</evidence>
<reference evidence="9 10" key="1">
    <citation type="journal article" date="2019" name="Environ. Microbiol.">
        <title>Species interactions and distinct microbial communities in high Arctic permafrost affected cryosols are associated with the CH4 and CO2 gas fluxes.</title>
        <authorList>
            <person name="Altshuler I."/>
            <person name="Hamel J."/>
            <person name="Turney S."/>
            <person name="Magnuson E."/>
            <person name="Levesque R."/>
            <person name="Greer C."/>
            <person name="Whyte L.G."/>
        </authorList>
    </citation>
    <scope>NUCLEOTIDE SEQUENCE [LARGE SCALE GENOMIC DNA]</scope>
    <source>
        <strain evidence="9 10">S13Y</strain>
    </source>
</reference>
<sequence>MTGAQPPHILVIDDEPDALGAPFAAMRASGWRLSLATDGAQGCRRAELLAPDLILLDVRLPGMDGFAVCRRLRESPRTCAIPVLFLTIAGAPEERLEGLTQGAVDYVMKSCPPAELLARIQIHLELARRHAKPAHGDTPAMPDTEVILRAATRLISEELAALPPLAVIAERVGVTENRLSAIFRRQLGTTMFAWIREERLRQGRRLLADTTLDVQAIANAVGFRGAGNFSTAFRERHGFTPSRYREELRAGHVVAEGHDDVR</sequence>
<evidence type="ECO:0000259" key="7">
    <source>
        <dbReference type="PROSITE" id="PS01124"/>
    </source>
</evidence>
<evidence type="ECO:0000256" key="4">
    <source>
        <dbReference type="ARBA" id="ARBA00023125"/>
    </source>
</evidence>
<keyword evidence="4 9" id="KW-0238">DNA-binding</keyword>
<dbReference type="RefSeq" id="WP_140648285.1">
    <property type="nucleotide sequence ID" value="NZ_RCZB01000002.1"/>
</dbReference>
<dbReference type="GO" id="GO:0000976">
    <property type="term" value="F:transcription cis-regulatory region binding"/>
    <property type="evidence" value="ECO:0007669"/>
    <property type="project" value="TreeGrafter"/>
</dbReference>
<organism evidence="9 10">
    <name type="scientific">Rhodanobacter glycinis</name>
    <dbReference type="NCBI Taxonomy" id="582702"/>
    <lineage>
        <taxon>Bacteria</taxon>
        <taxon>Pseudomonadati</taxon>
        <taxon>Pseudomonadota</taxon>
        <taxon>Gammaproteobacteria</taxon>
        <taxon>Lysobacterales</taxon>
        <taxon>Rhodanobacteraceae</taxon>
        <taxon>Rhodanobacter</taxon>
    </lineage>
</organism>
<dbReference type="Gene3D" id="3.40.50.2300">
    <property type="match status" value="1"/>
</dbReference>
<dbReference type="SUPFAM" id="SSF46689">
    <property type="entry name" value="Homeodomain-like"/>
    <property type="match status" value="1"/>
</dbReference>
<evidence type="ECO:0000256" key="3">
    <source>
        <dbReference type="ARBA" id="ARBA00023015"/>
    </source>
</evidence>
<keyword evidence="3" id="KW-0805">Transcription regulation</keyword>
<dbReference type="PRINTS" id="PR00032">
    <property type="entry name" value="HTHARAC"/>
</dbReference>
<feature type="domain" description="Response regulatory" evidence="8">
    <location>
        <begin position="8"/>
        <end position="124"/>
    </location>
</feature>
<gene>
    <name evidence="9" type="ORF">EAH88_00530</name>
</gene>
<dbReference type="PANTHER" id="PTHR48111">
    <property type="entry name" value="REGULATOR OF RPOS"/>
    <property type="match status" value="1"/>
</dbReference>
<keyword evidence="5" id="KW-0804">Transcription</keyword>
<accession>A0A502CGW8</accession>
<proteinExistence type="predicted"/>
<evidence type="ECO:0000313" key="9">
    <source>
        <dbReference type="EMBL" id="TPG11844.1"/>
    </source>
</evidence>
<dbReference type="GO" id="GO:0003700">
    <property type="term" value="F:DNA-binding transcription factor activity"/>
    <property type="evidence" value="ECO:0007669"/>
    <property type="project" value="InterPro"/>
</dbReference>
<dbReference type="InterPro" id="IPR018060">
    <property type="entry name" value="HTH_AraC"/>
</dbReference>
<evidence type="ECO:0000256" key="6">
    <source>
        <dbReference type="PROSITE-ProRule" id="PRU00169"/>
    </source>
</evidence>
<dbReference type="GO" id="GO:0000156">
    <property type="term" value="F:phosphorelay response regulator activity"/>
    <property type="evidence" value="ECO:0007669"/>
    <property type="project" value="TreeGrafter"/>
</dbReference>
<keyword evidence="1 6" id="KW-0597">Phosphoprotein</keyword>
<dbReference type="InterPro" id="IPR039420">
    <property type="entry name" value="WalR-like"/>
</dbReference>
<dbReference type="Pfam" id="PF00072">
    <property type="entry name" value="Response_reg"/>
    <property type="match status" value="1"/>
</dbReference>